<gene>
    <name evidence="1" type="ORF">B0H16DRAFT_1619342</name>
</gene>
<evidence type="ECO:0000313" key="1">
    <source>
        <dbReference type="EMBL" id="KAJ7714146.1"/>
    </source>
</evidence>
<keyword evidence="2" id="KW-1185">Reference proteome</keyword>
<reference evidence="1" key="1">
    <citation type="submission" date="2023-03" db="EMBL/GenBank/DDBJ databases">
        <title>Massive genome expansion in bonnet fungi (Mycena s.s.) driven by repeated elements and novel gene families across ecological guilds.</title>
        <authorList>
            <consortium name="Lawrence Berkeley National Laboratory"/>
            <person name="Harder C.B."/>
            <person name="Miyauchi S."/>
            <person name="Viragh M."/>
            <person name="Kuo A."/>
            <person name="Thoen E."/>
            <person name="Andreopoulos B."/>
            <person name="Lu D."/>
            <person name="Skrede I."/>
            <person name="Drula E."/>
            <person name="Henrissat B."/>
            <person name="Morin E."/>
            <person name="Kohler A."/>
            <person name="Barry K."/>
            <person name="LaButti K."/>
            <person name="Morin E."/>
            <person name="Salamov A."/>
            <person name="Lipzen A."/>
            <person name="Mereny Z."/>
            <person name="Hegedus B."/>
            <person name="Baldrian P."/>
            <person name="Stursova M."/>
            <person name="Weitz H."/>
            <person name="Taylor A."/>
            <person name="Grigoriev I.V."/>
            <person name="Nagy L.G."/>
            <person name="Martin F."/>
            <person name="Kauserud H."/>
        </authorList>
    </citation>
    <scope>NUCLEOTIDE SEQUENCE</scope>
    <source>
        <strain evidence="1">CBHHK182m</strain>
    </source>
</reference>
<accession>A0AAD7MEP6</accession>
<organism evidence="1 2">
    <name type="scientific">Mycena metata</name>
    <dbReference type="NCBI Taxonomy" id="1033252"/>
    <lineage>
        <taxon>Eukaryota</taxon>
        <taxon>Fungi</taxon>
        <taxon>Dikarya</taxon>
        <taxon>Basidiomycota</taxon>
        <taxon>Agaricomycotina</taxon>
        <taxon>Agaricomycetes</taxon>
        <taxon>Agaricomycetidae</taxon>
        <taxon>Agaricales</taxon>
        <taxon>Marasmiineae</taxon>
        <taxon>Mycenaceae</taxon>
        <taxon>Mycena</taxon>
    </lineage>
</organism>
<dbReference type="AlphaFoldDB" id="A0AAD7MEP6"/>
<name>A0AAD7MEP6_9AGAR</name>
<protein>
    <submittedName>
        <fullName evidence="1">Uncharacterized protein</fullName>
    </submittedName>
</protein>
<evidence type="ECO:0000313" key="2">
    <source>
        <dbReference type="Proteomes" id="UP001215598"/>
    </source>
</evidence>
<dbReference type="Proteomes" id="UP001215598">
    <property type="component" value="Unassembled WGS sequence"/>
</dbReference>
<dbReference type="EMBL" id="JARKIB010000330">
    <property type="protein sequence ID" value="KAJ7714146.1"/>
    <property type="molecule type" value="Genomic_DNA"/>
</dbReference>
<comment type="caution">
    <text evidence="1">The sequence shown here is derived from an EMBL/GenBank/DDBJ whole genome shotgun (WGS) entry which is preliminary data.</text>
</comment>
<sequence length="78" mass="8341">MILIAARLLAPVSSFLADVDRGRELGNLLPKAKGGTMRDTLACALGGGGKMACARMAFRTSRSKICTICERNIFRLPS</sequence>
<proteinExistence type="predicted"/>